<dbReference type="STRING" id="75913.A0A0K0FRJ5"/>
<dbReference type="PROSITE" id="PS50994">
    <property type="entry name" value="INTEGRASE"/>
    <property type="match status" value="1"/>
</dbReference>
<dbReference type="GO" id="GO:0003676">
    <property type="term" value="F:nucleic acid binding"/>
    <property type="evidence" value="ECO:0007669"/>
    <property type="project" value="InterPro"/>
</dbReference>
<reference evidence="2" key="1">
    <citation type="submission" date="2014-07" db="EMBL/GenBank/DDBJ databases">
        <authorList>
            <person name="Martin A.A"/>
            <person name="De Silva N."/>
        </authorList>
    </citation>
    <scope>NUCLEOTIDE SEQUENCE</scope>
</reference>
<dbReference type="GO" id="GO:0015074">
    <property type="term" value="P:DNA integration"/>
    <property type="evidence" value="ECO:0007669"/>
    <property type="project" value="InterPro"/>
</dbReference>
<keyword evidence="2" id="KW-1185">Reference proteome</keyword>
<reference evidence="3" key="2">
    <citation type="submission" date="2015-08" db="UniProtKB">
        <authorList>
            <consortium name="WormBaseParasite"/>
        </authorList>
    </citation>
    <scope>IDENTIFICATION</scope>
</reference>
<dbReference type="InterPro" id="IPR050951">
    <property type="entry name" value="Retrovirus_Pol_polyprotein"/>
</dbReference>
<protein>
    <submittedName>
        <fullName evidence="3">Integrase catalytic domain-containing protein</fullName>
    </submittedName>
</protein>
<proteinExistence type="predicted"/>
<dbReference type="InterPro" id="IPR036397">
    <property type="entry name" value="RNaseH_sf"/>
</dbReference>
<dbReference type="InterPro" id="IPR001584">
    <property type="entry name" value="Integrase_cat-core"/>
</dbReference>
<evidence type="ECO:0000259" key="1">
    <source>
        <dbReference type="PROSITE" id="PS50994"/>
    </source>
</evidence>
<sequence>MYVYHHPNYLRVIHIVKAREPTRLPKNPPGLHGGPTSGVETDCKFSLCLHPEYKAIHIPEKPFTEISIDHFQVVAKSDKVSVLNIVDTTSKLWVPEIVSEESSEEVLKTLKAAFYTYGFPTSIKADNQTCFRSSETMLSLKKLEIDIVFNIAKHHQGNSLVEHSFSTLRKILRAAYLENNQSLSETDFIRKNIKKIAFIYNNTNHDTTGISPFEHVFGRSGKPKMLEKILNPDYSLSFDINDLVKSWPELSKKAHEKRQNINVKLPNAGIKPLNDMEVGDIIARRQTPGSKLAALYGPNLTVKKIEYPYIYASKSHATKGRFHKIHIHDIKIIKKGGVTCSRQNDEKILKVLT</sequence>
<name>A0A0K0FRJ5_STRVS</name>
<evidence type="ECO:0000313" key="2">
    <source>
        <dbReference type="Proteomes" id="UP000035680"/>
    </source>
</evidence>
<dbReference type="PANTHER" id="PTHR37984">
    <property type="entry name" value="PROTEIN CBG26694"/>
    <property type="match status" value="1"/>
</dbReference>
<evidence type="ECO:0000313" key="3">
    <source>
        <dbReference type="WBParaSite" id="SVE_1252600.1"/>
    </source>
</evidence>
<dbReference type="PANTHER" id="PTHR37984:SF5">
    <property type="entry name" value="PROTEIN NYNRIN-LIKE"/>
    <property type="match status" value="1"/>
</dbReference>
<dbReference type="Gene3D" id="3.30.420.10">
    <property type="entry name" value="Ribonuclease H-like superfamily/Ribonuclease H"/>
    <property type="match status" value="1"/>
</dbReference>
<organism evidence="2 3">
    <name type="scientific">Strongyloides venezuelensis</name>
    <name type="common">Threadworm</name>
    <dbReference type="NCBI Taxonomy" id="75913"/>
    <lineage>
        <taxon>Eukaryota</taxon>
        <taxon>Metazoa</taxon>
        <taxon>Ecdysozoa</taxon>
        <taxon>Nematoda</taxon>
        <taxon>Chromadorea</taxon>
        <taxon>Rhabditida</taxon>
        <taxon>Tylenchina</taxon>
        <taxon>Panagrolaimomorpha</taxon>
        <taxon>Strongyloidoidea</taxon>
        <taxon>Strongyloididae</taxon>
        <taxon>Strongyloides</taxon>
    </lineage>
</organism>
<dbReference type="SUPFAM" id="SSF53098">
    <property type="entry name" value="Ribonuclease H-like"/>
    <property type="match status" value="1"/>
</dbReference>
<dbReference type="WBParaSite" id="SVE_1252600.1">
    <property type="protein sequence ID" value="SVE_1252600.1"/>
    <property type="gene ID" value="SVE_1252600"/>
</dbReference>
<dbReference type="Proteomes" id="UP000035680">
    <property type="component" value="Unassembled WGS sequence"/>
</dbReference>
<dbReference type="InterPro" id="IPR012337">
    <property type="entry name" value="RNaseH-like_sf"/>
</dbReference>
<dbReference type="AlphaFoldDB" id="A0A0K0FRJ5"/>
<accession>A0A0K0FRJ5</accession>
<dbReference type="Pfam" id="PF00665">
    <property type="entry name" value="rve"/>
    <property type="match status" value="1"/>
</dbReference>
<feature type="domain" description="Integrase catalytic" evidence="1">
    <location>
        <begin position="58"/>
        <end position="220"/>
    </location>
</feature>